<dbReference type="STRING" id="1123382.SAMN02745221_00861"/>
<dbReference type="HAMAP" id="MF_01325_B">
    <property type="entry name" value="Ribosomal_uL3_B"/>
    <property type="match status" value="1"/>
</dbReference>
<dbReference type="GO" id="GO:0003735">
    <property type="term" value="F:structural constituent of ribosome"/>
    <property type="evidence" value="ECO:0007669"/>
    <property type="project" value="UniProtKB-UniRule"/>
</dbReference>
<evidence type="ECO:0000256" key="6">
    <source>
        <dbReference type="ARBA" id="ARBA00035243"/>
    </source>
</evidence>
<keyword evidence="2 7" id="KW-0699">rRNA-binding</keyword>
<evidence type="ECO:0000313" key="11">
    <source>
        <dbReference type="EMBL" id="SHG74162.1"/>
    </source>
</evidence>
<dbReference type="PROSITE" id="PS00474">
    <property type="entry name" value="RIBOSOMAL_L3"/>
    <property type="match status" value="1"/>
</dbReference>
<keyword evidence="12" id="KW-1185">Reference proteome</keyword>
<gene>
    <name evidence="7" type="primary">rplC</name>
    <name evidence="11" type="ORF">SAMN02745221_00861</name>
</gene>
<comment type="subunit">
    <text evidence="7 9">Part of the 50S ribosomal subunit. Forms a cluster with proteins L14 and L19.</text>
</comment>
<evidence type="ECO:0000256" key="3">
    <source>
        <dbReference type="ARBA" id="ARBA00022884"/>
    </source>
</evidence>
<dbReference type="InterPro" id="IPR019927">
    <property type="entry name" value="Ribosomal_uL3_bac/org-type"/>
</dbReference>
<dbReference type="InterPro" id="IPR009000">
    <property type="entry name" value="Transl_B-barrel_sf"/>
</dbReference>
<dbReference type="Pfam" id="PF00297">
    <property type="entry name" value="Ribosomal_L3"/>
    <property type="match status" value="1"/>
</dbReference>
<dbReference type="InterPro" id="IPR000597">
    <property type="entry name" value="Ribosomal_uL3"/>
</dbReference>
<dbReference type="Gene3D" id="3.30.160.810">
    <property type="match status" value="1"/>
</dbReference>
<comment type="function">
    <text evidence="7 9">One of the primary rRNA binding proteins, it binds directly near the 3'-end of the 23S rRNA, where it nucleates assembly of the 50S subunit.</text>
</comment>
<dbReference type="Proteomes" id="UP000242329">
    <property type="component" value="Unassembled WGS sequence"/>
</dbReference>
<reference evidence="12" key="1">
    <citation type="submission" date="2016-11" db="EMBL/GenBank/DDBJ databases">
        <authorList>
            <person name="Varghese N."/>
            <person name="Submissions S."/>
        </authorList>
    </citation>
    <scope>NUCLEOTIDE SEQUENCE [LARGE SCALE GENOMIC DNA]</scope>
    <source>
        <strain evidence="12">DSM 11003</strain>
    </source>
</reference>
<evidence type="ECO:0000256" key="10">
    <source>
        <dbReference type="SAM" id="MobiDB-lite"/>
    </source>
</evidence>
<evidence type="ECO:0000256" key="9">
    <source>
        <dbReference type="RuleBase" id="RU003906"/>
    </source>
</evidence>
<name>A0A1M5MA49_9FIRM</name>
<dbReference type="GO" id="GO:0006412">
    <property type="term" value="P:translation"/>
    <property type="evidence" value="ECO:0007669"/>
    <property type="project" value="UniProtKB-UniRule"/>
</dbReference>
<evidence type="ECO:0000256" key="1">
    <source>
        <dbReference type="ARBA" id="ARBA00006540"/>
    </source>
</evidence>
<dbReference type="SUPFAM" id="SSF50447">
    <property type="entry name" value="Translation proteins"/>
    <property type="match status" value="1"/>
</dbReference>
<dbReference type="PANTHER" id="PTHR11229:SF16">
    <property type="entry name" value="LARGE RIBOSOMAL SUBUNIT PROTEIN UL3C"/>
    <property type="match status" value="1"/>
</dbReference>
<protein>
    <recommendedName>
        <fullName evidence="6 7">Large ribosomal subunit protein uL3</fullName>
    </recommendedName>
</protein>
<dbReference type="FunFam" id="2.40.30.10:FF:000004">
    <property type="entry name" value="50S ribosomal protein L3"/>
    <property type="match status" value="1"/>
</dbReference>
<dbReference type="Gene3D" id="2.40.30.10">
    <property type="entry name" value="Translation factors"/>
    <property type="match status" value="1"/>
</dbReference>
<organism evidence="11 12">
    <name type="scientific">Thermosyntropha lipolytica DSM 11003</name>
    <dbReference type="NCBI Taxonomy" id="1123382"/>
    <lineage>
        <taxon>Bacteria</taxon>
        <taxon>Bacillati</taxon>
        <taxon>Bacillota</taxon>
        <taxon>Clostridia</taxon>
        <taxon>Eubacteriales</taxon>
        <taxon>Syntrophomonadaceae</taxon>
        <taxon>Thermosyntropha</taxon>
    </lineage>
</organism>
<feature type="region of interest" description="Disordered" evidence="10">
    <location>
        <begin position="134"/>
        <end position="155"/>
    </location>
</feature>
<evidence type="ECO:0000256" key="8">
    <source>
        <dbReference type="RuleBase" id="RU003905"/>
    </source>
</evidence>
<dbReference type="PANTHER" id="PTHR11229">
    <property type="entry name" value="50S RIBOSOMAL PROTEIN L3"/>
    <property type="match status" value="1"/>
</dbReference>
<evidence type="ECO:0000256" key="5">
    <source>
        <dbReference type="ARBA" id="ARBA00023274"/>
    </source>
</evidence>
<keyword evidence="4 7" id="KW-0689">Ribosomal protein</keyword>
<evidence type="ECO:0000256" key="4">
    <source>
        <dbReference type="ARBA" id="ARBA00022980"/>
    </source>
</evidence>
<dbReference type="AlphaFoldDB" id="A0A1M5MA49"/>
<dbReference type="EMBL" id="FQWY01000011">
    <property type="protein sequence ID" value="SHG74162.1"/>
    <property type="molecule type" value="Genomic_DNA"/>
</dbReference>
<proteinExistence type="inferred from homology"/>
<accession>A0A1M5MA49</accession>
<evidence type="ECO:0000256" key="7">
    <source>
        <dbReference type="HAMAP-Rule" id="MF_01325"/>
    </source>
</evidence>
<dbReference type="GO" id="GO:0019843">
    <property type="term" value="F:rRNA binding"/>
    <property type="evidence" value="ECO:0007669"/>
    <property type="project" value="UniProtKB-UniRule"/>
</dbReference>
<comment type="similarity">
    <text evidence="1 7 8">Belongs to the universal ribosomal protein uL3 family.</text>
</comment>
<keyword evidence="5 7" id="KW-0687">Ribonucleoprotein</keyword>
<sequence length="212" mass="23021">MARDIKKGILGIKVGMTQIFDENGKAIPVTVVEAGPCVVIQKKKVETDGYNAIQVGFYNLKEKKVNKPLMGHFKKANVKPVRFIKEFRVSDADAYEVGQEIKVDIFAPGDIVDVVGTSKGKGFAGGVKRHNFARGSMGHGSKYHRRPGSLGAKGPARVFKGRKLPGRMGGERVTVQGLKVVKVYPERNLILIKGAIPGPKRGLVMIKDSVKA</sequence>
<dbReference type="GO" id="GO:0022625">
    <property type="term" value="C:cytosolic large ribosomal subunit"/>
    <property type="evidence" value="ECO:0007669"/>
    <property type="project" value="TreeGrafter"/>
</dbReference>
<evidence type="ECO:0000313" key="12">
    <source>
        <dbReference type="Proteomes" id="UP000242329"/>
    </source>
</evidence>
<keyword evidence="3 7" id="KW-0694">RNA-binding</keyword>
<dbReference type="InterPro" id="IPR019926">
    <property type="entry name" value="Ribosomal_uL3_CS"/>
</dbReference>
<dbReference type="NCBIfam" id="TIGR03625">
    <property type="entry name" value="L3_bact"/>
    <property type="match status" value="1"/>
</dbReference>
<evidence type="ECO:0000256" key="2">
    <source>
        <dbReference type="ARBA" id="ARBA00022730"/>
    </source>
</evidence>
<dbReference type="FunFam" id="3.30.160.810:FF:000002">
    <property type="entry name" value="50S ribosomal protein L3"/>
    <property type="match status" value="1"/>
</dbReference>